<proteinExistence type="predicted"/>
<dbReference type="PROSITE" id="PS01054">
    <property type="entry name" value="TRANSALDOLASE_1"/>
    <property type="match status" value="1"/>
</dbReference>
<dbReference type="Pfam" id="PF00923">
    <property type="entry name" value="TAL_FSA"/>
    <property type="match status" value="1"/>
</dbReference>
<evidence type="ECO:0000313" key="2">
    <source>
        <dbReference type="EMBL" id="KKW42369.1"/>
    </source>
</evidence>
<protein>
    <submittedName>
        <fullName evidence="2">Putative Transaldolase</fullName>
    </submittedName>
</protein>
<keyword evidence="1" id="KW-0704">Schiff base</keyword>
<dbReference type="EMBL" id="LCRX01000007">
    <property type="protein sequence ID" value="KKW42369.1"/>
    <property type="molecule type" value="Genomic_DNA"/>
</dbReference>
<name>A0A0G2BA43_9BACT</name>
<reference evidence="2 3" key="1">
    <citation type="journal article" date="2015" name="Nature">
        <title>rRNA introns, odd ribosomes, and small enigmatic genomes across a large radiation of phyla.</title>
        <authorList>
            <person name="Brown C.T."/>
            <person name="Hug L.A."/>
            <person name="Thomas B.C."/>
            <person name="Sharon I."/>
            <person name="Castelle C.J."/>
            <person name="Singh A."/>
            <person name="Wilkins M.J."/>
            <person name="Williams K.H."/>
            <person name="Banfield J.F."/>
        </authorList>
    </citation>
    <scope>NUCLEOTIDE SEQUENCE [LARGE SCALE GENOMIC DNA]</scope>
</reference>
<dbReference type="InterPro" id="IPR013785">
    <property type="entry name" value="Aldolase_TIM"/>
</dbReference>
<dbReference type="PANTHER" id="PTHR10683:SF40">
    <property type="entry name" value="FRUCTOSE-6-PHOSPHATE ALDOLASE 1-RELATED"/>
    <property type="match status" value="1"/>
</dbReference>
<dbReference type="InterPro" id="IPR001585">
    <property type="entry name" value="TAL/FSA"/>
</dbReference>
<dbReference type="STRING" id="1619044.UY92_C0007G0008"/>
<sequence>MQFFVDTANLADIEAALRRGFVRGVTTNPSLLSKEPKSSFKEHVVKIIGLIQEHQPGSHLSIEVFSRDPDEILRQAEQFAQEFNYPQMSIKVQVGWNELETIAKLKAEGVSVNCTACMTVGQAMMAAAAGARYVSLFWGRIRDAGREDASAEKRSLLLADQTLDQSDFDPAMVVRRVRELLEDSELAAEIIVGSIRSVVDVRDAALAGAHIVTIPPKFFPVMSNHYKTDQVVDQFLKDFSGWM</sequence>
<dbReference type="GO" id="GO:0005975">
    <property type="term" value="P:carbohydrate metabolic process"/>
    <property type="evidence" value="ECO:0007669"/>
    <property type="project" value="InterPro"/>
</dbReference>
<organism evidence="2 3">
    <name type="scientific">Candidatus Magasanikbacteria bacterium GW2011_GWA2_56_11</name>
    <dbReference type="NCBI Taxonomy" id="1619044"/>
    <lineage>
        <taxon>Bacteria</taxon>
        <taxon>Candidatus Magasanikiibacteriota</taxon>
    </lineage>
</organism>
<comment type="caution">
    <text evidence="2">The sequence shown here is derived from an EMBL/GenBank/DDBJ whole genome shotgun (WGS) entry which is preliminary data.</text>
</comment>
<dbReference type="PATRIC" id="fig|1619044.3.peg.587"/>
<dbReference type="PANTHER" id="PTHR10683">
    <property type="entry name" value="TRANSALDOLASE"/>
    <property type="match status" value="1"/>
</dbReference>
<dbReference type="InterPro" id="IPR018225">
    <property type="entry name" value="Transaldolase_AS"/>
</dbReference>
<dbReference type="Gene3D" id="3.20.20.70">
    <property type="entry name" value="Aldolase class I"/>
    <property type="match status" value="1"/>
</dbReference>
<gene>
    <name evidence="2" type="ORF">UY92_C0007G0008</name>
</gene>
<dbReference type="SUPFAM" id="SSF51569">
    <property type="entry name" value="Aldolase"/>
    <property type="match status" value="1"/>
</dbReference>
<evidence type="ECO:0000313" key="3">
    <source>
        <dbReference type="Proteomes" id="UP000033870"/>
    </source>
</evidence>
<accession>A0A0G2BA43</accession>
<evidence type="ECO:0000256" key="1">
    <source>
        <dbReference type="ARBA" id="ARBA00023270"/>
    </source>
</evidence>
<dbReference type="AlphaFoldDB" id="A0A0G2BA43"/>
<dbReference type="Proteomes" id="UP000033870">
    <property type="component" value="Unassembled WGS sequence"/>
</dbReference>